<comment type="caution">
    <text evidence="1">The sequence shown here is derived from an EMBL/GenBank/DDBJ whole genome shotgun (WGS) entry which is preliminary data.</text>
</comment>
<accession>A0A5M8RG99</accession>
<dbReference type="STRING" id="1925020.BTA30_20340"/>
<dbReference type="Proteomes" id="UP000324326">
    <property type="component" value="Unassembled WGS sequence"/>
</dbReference>
<evidence type="ECO:0000313" key="2">
    <source>
        <dbReference type="Proteomes" id="UP000324326"/>
    </source>
</evidence>
<organism evidence="1 2">
    <name type="scientific">Bacillus swezeyi</name>
    <dbReference type="NCBI Taxonomy" id="1925020"/>
    <lineage>
        <taxon>Bacteria</taxon>
        <taxon>Bacillati</taxon>
        <taxon>Bacillota</taxon>
        <taxon>Bacilli</taxon>
        <taxon>Bacillales</taxon>
        <taxon>Bacillaceae</taxon>
        <taxon>Bacillus</taxon>
    </lineage>
</organism>
<dbReference type="EMBL" id="QSND01000005">
    <property type="protein sequence ID" value="KAA6447635.1"/>
    <property type="molecule type" value="Genomic_DNA"/>
</dbReference>
<proteinExistence type="predicted"/>
<sequence>MCSHVCPSCVVPAFYPHAARKALFLLIKNSLQHPLRIEKEKCVENALKKADDYKKMNRVFLND</sequence>
<evidence type="ECO:0000313" key="1">
    <source>
        <dbReference type="EMBL" id="KAA6447635.1"/>
    </source>
</evidence>
<reference evidence="1 2" key="1">
    <citation type="submission" date="2018-08" db="EMBL/GenBank/DDBJ databases">
        <title>Bacillus phenotypic plasticity.</title>
        <authorList>
            <person name="Hurtado E."/>
        </authorList>
    </citation>
    <scope>NUCLEOTIDE SEQUENCE [LARGE SCALE GENOMIC DNA]</scope>
    <source>
        <strain evidence="1 2">427</strain>
    </source>
</reference>
<dbReference type="AlphaFoldDB" id="A0A5M8RG99"/>
<name>A0A5M8RG99_9BACI</name>
<gene>
    <name evidence="1" type="ORF">DX927_20445</name>
</gene>
<protein>
    <submittedName>
        <fullName evidence="1">Uncharacterized protein</fullName>
    </submittedName>
</protein>